<protein>
    <submittedName>
        <fullName evidence="3">Uncharacterized protein</fullName>
    </submittedName>
</protein>
<sequence length="304" mass="34094">MNAGAKNAHFCIYYRIMSVLLQGISYLYIHAPGFQLNHDLESICFYLFLSFFVSSCLTLWKWGFYYLPQHRVFDRTELLGTISTCVIFFLIILLKFPEVALCAGPGEGPSSTESDSENWQKYLNCSSSTEGNAADRPPDQSTSSTGARPQGDGGAPTIDSESPDASRKRKADPGDGEGPSSVRRKVASESEPSPSHANRELPPVDQTSLNSLKDILTAHERIADRIQDLCRELHTRVPGGFQRERLTILLEERHGGDKMTEILHSLQTEGCQSHYFQEVLSDFQDFRRNGVTEQTLRKKWQGRG</sequence>
<evidence type="ECO:0000256" key="2">
    <source>
        <dbReference type="SAM" id="Phobius"/>
    </source>
</evidence>
<feature type="transmembrane region" description="Helical" evidence="2">
    <location>
        <begin position="43"/>
        <end position="66"/>
    </location>
</feature>
<geneLocation type="mitochondrion" evidence="3"/>
<feature type="transmembrane region" description="Helical" evidence="2">
    <location>
        <begin position="12"/>
        <end position="31"/>
    </location>
</feature>
<feature type="region of interest" description="Disordered" evidence="1">
    <location>
        <begin position="127"/>
        <end position="206"/>
    </location>
</feature>
<name>A0A8F1N646_9ROSA</name>
<keyword evidence="2" id="KW-0472">Membrane</keyword>
<evidence type="ECO:0000313" key="3">
    <source>
        <dbReference type="EMBL" id="QWQ49879.1"/>
    </source>
</evidence>
<keyword evidence="3" id="KW-0496">Mitochondrion</keyword>
<keyword evidence="2" id="KW-0812">Transmembrane</keyword>
<keyword evidence="2" id="KW-1133">Transmembrane helix</keyword>
<organism evidence="3">
    <name type="scientific">Zelkova schneideriana</name>
    <dbReference type="NCBI Taxonomy" id="172643"/>
    <lineage>
        <taxon>Eukaryota</taxon>
        <taxon>Viridiplantae</taxon>
        <taxon>Streptophyta</taxon>
        <taxon>Embryophyta</taxon>
        <taxon>Tracheophyta</taxon>
        <taxon>Spermatophyta</taxon>
        <taxon>Magnoliopsida</taxon>
        <taxon>eudicotyledons</taxon>
        <taxon>Gunneridae</taxon>
        <taxon>Pentapetalae</taxon>
        <taxon>rosids</taxon>
        <taxon>fabids</taxon>
        <taxon>Rosales</taxon>
        <taxon>Ulmaceae</taxon>
        <taxon>Zelkova</taxon>
    </lineage>
</organism>
<dbReference type="EMBL" id="MW717907">
    <property type="protein sequence ID" value="QWQ49879.1"/>
    <property type="molecule type" value="Genomic_DNA"/>
</dbReference>
<evidence type="ECO:0000256" key="1">
    <source>
        <dbReference type="SAM" id="MobiDB-lite"/>
    </source>
</evidence>
<gene>
    <name evidence="3" type="primary">ORF304</name>
</gene>
<proteinExistence type="predicted"/>
<accession>A0A8F1N646</accession>
<feature type="transmembrane region" description="Helical" evidence="2">
    <location>
        <begin position="78"/>
        <end position="96"/>
    </location>
</feature>
<reference evidence="3" key="1">
    <citation type="submission" date="2021-03" db="EMBL/GenBank/DDBJ databases">
        <authorList>
            <person name="Liu X."/>
        </authorList>
    </citation>
    <scope>NUCLEOTIDE SEQUENCE</scope>
    <source>
        <strain evidence="3">Mt1</strain>
    </source>
</reference>
<dbReference type="AlphaFoldDB" id="A0A8F1N646"/>